<dbReference type="EMBL" id="JAQIZT010000013">
    <property type="protein sequence ID" value="KAJ6974241.1"/>
    <property type="molecule type" value="Genomic_DNA"/>
</dbReference>
<comment type="subcellular location">
    <subcellularLocation>
        <location evidence="1">Secreted</location>
        <location evidence="1">Cell wall</location>
    </subcellularLocation>
</comment>
<name>A0AAD6Q0C8_9ROSI</name>
<dbReference type="PANTHER" id="PTHR31707">
    <property type="entry name" value="PECTINESTERASE"/>
    <property type="match status" value="1"/>
</dbReference>
<dbReference type="Proteomes" id="UP001164929">
    <property type="component" value="Chromosome 13"/>
</dbReference>
<keyword evidence="3" id="KW-0134">Cell wall</keyword>
<evidence type="ECO:0000256" key="1">
    <source>
        <dbReference type="ARBA" id="ARBA00004191"/>
    </source>
</evidence>
<reference evidence="7" key="1">
    <citation type="journal article" date="2023" name="Mol. Ecol. Resour.">
        <title>Chromosome-level genome assembly of a triploid poplar Populus alba 'Berolinensis'.</title>
        <authorList>
            <person name="Chen S."/>
            <person name="Yu Y."/>
            <person name="Wang X."/>
            <person name="Wang S."/>
            <person name="Zhang T."/>
            <person name="Zhou Y."/>
            <person name="He R."/>
            <person name="Meng N."/>
            <person name="Wang Y."/>
            <person name="Liu W."/>
            <person name="Liu Z."/>
            <person name="Liu J."/>
            <person name="Guo Q."/>
            <person name="Huang H."/>
            <person name="Sederoff R.R."/>
            <person name="Wang G."/>
            <person name="Qu G."/>
            <person name="Chen S."/>
        </authorList>
    </citation>
    <scope>NUCLEOTIDE SEQUENCE</scope>
    <source>
        <strain evidence="7">SC-2020</strain>
    </source>
</reference>
<dbReference type="AlphaFoldDB" id="A0AAD6Q0C8"/>
<evidence type="ECO:0000313" key="8">
    <source>
        <dbReference type="Proteomes" id="UP001164929"/>
    </source>
</evidence>
<evidence type="ECO:0000313" key="7">
    <source>
        <dbReference type="EMBL" id="KAJ6974241.1"/>
    </source>
</evidence>
<proteinExistence type="predicted"/>
<sequence length="258" mass="29464">MKQWLLQSAVGSNSRALTQSSYEPWDFAVSLQMSCINMEGAFAAFERETKAKRMIYLHGIQRLDKKVLNAFFLYVLIAVIRFRLLTQQIRVSFTQAELILTEALALGYMIVSLRQLMARPQVMVLQKHNWGGHARSFRTVYVQSFIYKLMEPAVGQNGLKILLLGTLYYAKFNNIGQGSDTTDRVTRPGYHVVNETDAANLTMPSLIYTRGFWLPATGVPYRGIIASGEPIRNVEFSAHTMKFFRYIYPQFFDPSGFT</sequence>
<evidence type="ECO:0000256" key="2">
    <source>
        <dbReference type="ARBA" id="ARBA00005184"/>
    </source>
</evidence>
<comment type="caution">
    <text evidence="7">The sequence shown here is derived from an EMBL/GenBank/DDBJ whole genome shotgun (WGS) entry which is preliminary data.</text>
</comment>
<evidence type="ECO:0000256" key="4">
    <source>
        <dbReference type="ARBA" id="ARBA00022801"/>
    </source>
</evidence>
<accession>A0AAD6Q0C8</accession>
<dbReference type="Pfam" id="PF01095">
    <property type="entry name" value="Pectinesterase"/>
    <property type="match status" value="1"/>
</dbReference>
<dbReference type="SUPFAM" id="SSF51126">
    <property type="entry name" value="Pectin lyase-like"/>
    <property type="match status" value="1"/>
</dbReference>
<keyword evidence="4" id="KW-0378">Hydrolase</keyword>
<evidence type="ECO:0000256" key="3">
    <source>
        <dbReference type="ARBA" id="ARBA00022512"/>
    </source>
</evidence>
<feature type="domain" description="Pectinesterase catalytic" evidence="6">
    <location>
        <begin position="138"/>
        <end position="207"/>
    </location>
</feature>
<dbReference type="InterPro" id="IPR000070">
    <property type="entry name" value="Pectinesterase_cat"/>
</dbReference>
<keyword evidence="5" id="KW-0063">Aspartyl esterase</keyword>
<evidence type="ECO:0000256" key="5">
    <source>
        <dbReference type="ARBA" id="ARBA00023085"/>
    </source>
</evidence>
<dbReference type="GO" id="GO:0042545">
    <property type="term" value="P:cell wall modification"/>
    <property type="evidence" value="ECO:0007669"/>
    <property type="project" value="InterPro"/>
</dbReference>
<dbReference type="InterPro" id="IPR011050">
    <property type="entry name" value="Pectin_lyase_fold/virulence"/>
</dbReference>
<dbReference type="InterPro" id="IPR012334">
    <property type="entry name" value="Pectin_lyas_fold"/>
</dbReference>
<dbReference type="Gene3D" id="2.160.20.10">
    <property type="entry name" value="Single-stranded right-handed beta-helix, Pectin lyase-like"/>
    <property type="match status" value="1"/>
</dbReference>
<gene>
    <name evidence="7" type="ORF">NC653_030355</name>
</gene>
<dbReference type="GO" id="GO:0030599">
    <property type="term" value="F:pectinesterase activity"/>
    <property type="evidence" value="ECO:0007669"/>
    <property type="project" value="InterPro"/>
</dbReference>
<protein>
    <recommendedName>
        <fullName evidence="6">Pectinesterase catalytic domain-containing protein</fullName>
    </recommendedName>
</protein>
<organism evidence="7 8">
    <name type="scientific">Populus alba x Populus x berolinensis</name>
    <dbReference type="NCBI Taxonomy" id="444605"/>
    <lineage>
        <taxon>Eukaryota</taxon>
        <taxon>Viridiplantae</taxon>
        <taxon>Streptophyta</taxon>
        <taxon>Embryophyta</taxon>
        <taxon>Tracheophyta</taxon>
        <taxon>Spermatophyta</taxon>
        <taxon>Magnoliopsida</taxon>
        <taxon>eudicotyledons</taxon>
        <taxon>Gunneridae</taxon>
        <taxon>Pentapetalae</taxon>
        <taxon>rosids</taxon>
        <taxon>fabids</taxon>
        <taxon>Malpighiales</taxon>
        <taxon>Salicaceae</taxon>
        <taxon>Saliceae</taxon>
        <taxon>Populus</taxon>
    </lineage>
</organism>
<keyword evidence="3" id="KW-0964">Secreted</keyword>
<evidence type="ECO:0000259" key="6">
    <source>
        <dbReference type="Pfam" id="PF01095"/>
    </source>
</evidence>
<keyword evidence="8" id="KW-1185">Reference proteome</keyword>
<comment type="pathway">
    <text evidence="2">Glycan metabolism; pectin degradation; 2-dehydro-3-deoxy-D-gluconate from pectin: step 1/5.</text>
</comment>